<dbReference type="InterPro" id="IPR010652">
    <property type="entry name" value="DUF1232"/>
</dbReference>
<evidence type="ECO:0000256" key="1">
    <source>
        <dbReference type="ARBA" id="ARBA00004127"/>
    </source>
</evidence>
<evidence type="ECO:0000256" key="3">
    <source>
        <dbReference type="ARBA" id="ARBA00022989"/>
    </source>
</evidence>
<dbReference type="EMBL" id="LGIA01000200">
    <property type="protein sequence ID" value="KOH43085.1"/>
    <property type="molecule type" value="Genomic_DNA"/>
</dbReference>
<keyword evidence="3" id="KW-1133">Transmembrane helix</keyword>
<comment type="caution">
    <text evidence="6">The sequence shown here is derived from an EMBL/GenBank/DDBJ whole genome shotgun (WGS) entry which is preliminary data.</text>
</comment>
<dbReference type="OrthoDB" id="9800034at2"/>
<feature type="domain" description="DUF1232" evidence="5">
    <location>
        <begin position="50"/>
        <end position="86"/>
    </location>
</feature>
<evidence type="ECO:0000313" key="7">
    <source>
        <dbReference type="Proteomes" id="UP000036958"/>
    </source>
</evidence>
<proteinExistence type="predicted"/>
<accession>A0A0L8V3L5</accession>
<keyword evidence="2" id="KW-0812">Transmembrane</keyword>
<sequence length="127" mass="14309">MNPNDYRQFYNEQSFRQKLQKFGKTAGVQVAYSALLLFYVMKEPSVPLKAKVTIAAALGYFIFPTDAIPDLLPLVGFGDDLGVLIFALSQISGNITPAVQEKAKTQLRTWFKDFDEAKLDEIHSKIF</sequence>
<organism evidence="6 7">
    <name type="scientific">Sunxiuqinia dokdonensis</name>
    <dbReference type="NCBI Taxonomy" id="1409788"/>
    <lineage>
        <taxon>Bacteria</taxon>
        <taxon>Pseudomonadati</taxon>
        <taxon>Bacteroidota</taxon>
        <taxon>Bacteroidia</taxon>
        <taxon>Marinilabiliales</taxon>
        <taxon>Prolixibacteraceae</taxon>
        <taxon>Sunxiuqinia</taxon>
    </lineage>
</organism>
<dbReference type="STRING" id="1409788.NC99_40880"/>
<keyword evidence="4" id="KW-0472">Membrane</keyword>
<dbReference type="Proteomes" id="UP000036958">
    <property type="component" value="Unassembled WGS sequence"/>
</dbReference>
<evidence type="ECO:0000313" key="6">
    <source>
        <dbReference type="EMBL" id="KOH43085.1"/>
    </source>
</evidence>
<dbReference type="PIRSF" id="PIRSF031804">
    <property type="entry name" value="UCP031804"/>
    <property type="match status" value="1"/>
</dbReference>
<reference evidence="7" key="1">
    <citation type="submission" date="2015-07" db="EMBL/GenBank/DDBJ databases">
        <title>Genome sequencing of Sunxiuqinia dokdonensis strain SK.</title>
        <authorList>
            <person name="Ahn S."/>
            <person name="Kim B.-C."/>
        </authorList>
    </citation>
    <scope>NUCLEOTIDE SEQUENCE [LARGE SCALE GENOMIC DNA]</scope>
    <source>
        <strain evidence="7">SK</strain>
    </source>
</reference>
<keyword evidence="7" id="KW-1185">Reference proteome</keyword>
<evidence type="ECO:0000256" key="4">
    <source>
        <dbReference type="ARBA" id="ARBA00023136"/>
    </source>
</evidence>
<dbReference type="InterPro" id="IPR016983">
    <property type="entry name" value="UCP031804"/>
</dbReference>
<gene>
    <name evidence="6" type="ORF">NC99_40880</name>
</gene>
<dbReference type="RefSeq" id="WP_053187549.1">
    <property type="nucleotide sequence ID" value="NZ_LGIA01000200.1"/>
</dbReference>
<evidence type="ECO:0000256" key="2">
    <source>
        <dbReference type="ARBA" id="ARBA00022692"/>
    </source>
</evidence>
<evidence type="ECO:0000259" key="5">
    <source>
        <dbReference type="Pfam" id="PF06803"/>
    </source>
</evidence>
<comment type="subcellular location">
    <subcellularLocation>
        <location evidence="1">Endomembrane system</location>
        <topology evidence="1">Multi-pass membrane protein</topology>
    </subcellularLocation>
</comment>
<dbReference type="GO" id="GO:0012505">
    <property type="term" value="C:endomembrane system"/>
    <property type="evidence" value="ECO:0007669"/>
    <property type="project" value="UniProtKB-SubCell"/>
</dbReference>
<name>A0A0L8V3L5_9BACT</name>
<dbReference type="AlphaFoldDB" id="A0A0L8V3L5"/>
<dbReference type="Pfam" id="PF06803">
    <property type="entry name" value="DUF1232"/>
    <property type="match status" value="1"/>
</dbReference>
<protein>
    <recommendedName>
        <fullName evidence="5">DUF1232 domain-containing protein</fullName>
    </recommendedName>
</protein>